<evidence type="ECO:0000256" key="10">
    <source>
        <dbReference type="SAM" id="Phobius"/>
    </source>
</evidence>
<keyword evidence="3 10" id="KW-0812">Transmembrane</keyword>
<evidence type="ECO:0000256" key="3">
    <source>
        <dbReference type="ARBA" id="ARBA00022692"/>
    </source>
</evidence>
<evidence type="ECO:0000256" key="5">
    <source>
        <dbReference type="ARBA" id="ARBA00022741"/>
    </source>
</evidence>
<dbReference type="InterPro" id="IPR027417">
    <property type="entry name" value="P-loop_NTPase"/>
</dbReference>
<keyword evidence="8 10" id="KW-0472">Membrane</keyword>
<dbReference type="SUPFAM" id="SSF52540">
    <property type="entry name" value="P-loop containing nucleoside triphosphate hydrolases"/>
    <property type="match status" value="3"/>
</dbReference>
<dbReference type="InterPro" id="IPR023837">
    <property type="entry name" value="EccCb-like_Actinobacteria"/>
</dbReference>
<dbReference type="EMBL" id="BAABHF010000022">
    <property type="protein sequence ID" value="GAA4497604.1"/>
    <property type="molecule type" value="Genomic_DNA"/>
</dbReference>
<dbReference type="InterPro" id="IPR003593">
    <property type="entry name" value="AAA+_ATPase"/>
</dbReference>
<keyword evidence="4" id="KW-0677">Repeat</keyword>
<gene>
    <name evidence="12" type="ORF">GCM10023191_041370</name>
</gene>
<evidence type="ECO:0000313" key="13">
    <source>
        <dbReference type="Proteomes" id="UP001500503"/>
    </source>
</evidence>
<dbReference type="Proteomes" id="UP001500503">
    <property type="component" value="Unassembled WGS sequence"/>
</dbReference>
<keyword evidence="2" id="KW-1003">Cell membrane</keyword>
<dbReference type="PANTHER" id="PTHR22683:SF1">
    <property type="entry name" value="TYPE VII SECRETION SYSTEM PROTEIN ESSC"/>
    <property type="match status" value="1"/>
</dbReference>
<feature type="transmembrane region" description="Helical" evidence="10">
    <location>
        <begin position="21"/>
        <end position="42"/>
    </location>
</feature>
<dbReference type="CDD" id="cd00882">
    <property type="entry name" value="Ras_like_GTPase"/>
    <property type="match status" value="1"/>
</dbReference>
<evidence type="ECO:0000256" key="9">
    <source>
        <dbReference type="PROSITE-ProRule" id="PRU00289"/>
    </source>
</evidence>
<organism evidence="12 13">
    <name type="scientific">Actinoallomurus oryzae</name>
    <dbReference type="NCBI Taxonomy" id="502180"/>
    <lineage>
        <taxon>Bacteria</taxon>
        <taxon>Bacillati</taxon>
        <taxon>Actinomycetota</taxon>
        <taxon>Actinomycetes</taxon>
        <taxon>Streptosporangiales</taxon>
        <taxon>Thermomonosporaceae</taxon>
        <taxon>Actinoallomurus</taxon>
    </lineage>
</organism>
<dbReference type="SMART" id="SM00382">
    <property type="entry name" value="AAA"/>
    <property type="match status" value="2"/>
</dbReference>
<keyword evidence="7 10" id="KW-1133">Transmembrane helix</keyword>
<accession>A0ABP8Q7X0</accession>
<keyword evidence="6 9" id="KW-0067">ATP-binding</keyword>
<evidence type="ECO:0000256" key="4">
    <source>
        <dbReference type="ARBA" id="ARBA00022737"/>
    </source>
</evidence>
<sequence length="1267" mass="137200">MLLPMMSGFSGLMFMLYNPRPLYIIVGATMAVGSVGLSVAMFTQQRSMLSRKAKLEREQYDAYLRGLARRAAAIAAAQDTVARFVHPDMAGLWAVCSARVRVWERRPDHADFCTVRVGRGTAPLHTPLTLEAEEGPFARRDPDMQAAVDALIARHGRVRDQPLVVDLLDTPVVSLIGSAPRTRATAMRMVTELATFCAPDDLVIAVCHPSDAAGDWEFVKWLPHARLGDSVLLLPDGEGFEELLRDELERRREQARRRTGMFLKEDRQEEAPRRLLLVMDGYAASAPIARLDAVSELAERAGELAASVLFSVEVRRDEPPRVNARVLVADDGGLAIDGAADGVADPAEPALCAAIARTLSPLRLGDPGARAVLDETCRLVELLGVPSASALDVKALWSSLAPPYDVLRVPVGVNSEGRAEVLDLKESAMSGMGPHGLIVGATGSGKSELLRTLVTALALTHPPDVLGFVLVDFKGGAAFAGLSGLPHVAGMITNLADDLTMVDRMYLALFGEQQRRQKLLRDAGDIDNVREYQRRRDAGLLGPDAPPLPYLLIVVDEFGELLAGRPDFISLFVAIGRLGRSLGMHLLLSSQRLEEGRLRGLESHLSYRICLRTFSAVESSMAIGTPDAYNLPPIPGSAYLKVDTTIYERFRAALVSAPDLEPSQRVEDTPRPVVFATSLAVSGEPEVPATVAEPDRPTEMATAVTRIQETGAEPVHQVWLPPLDAKIPLSRLLPPLHQDPQRGLQVRGWPALGCGAVPLGVLDLPEAQSQRLFAVDLTRWAGHLVVVGAPQTGKSTFLRALLLSALVTHTPDEMHIYAVDYGGGSLFSLAGAPHIGAVSGRLEPDKVRRTVSQIWKLVDEREERFRELGVDSTETMRSRRGELPAEDTSDVLLVIDGWGTLRGEFDDLDEQILDIAARGLRVGIHLILTANRWMEVRPQLRDNIGGRMELRLNDPADSDINRKAAATLPVGVAGRALTMEGDHVQVALPELGPSVEEVVSAIASAWQGAPAPRIRLLPALVSPGQLPGPAHDREPGVPIGIDELELGPTYLDMSGADPHFLVLGDAESGKTTFLRSWLDGVQARRPAEEAMFLVVDYRRTLLGAVRQEQTWAYCGAASAAIAAVKELAEGIVERLPPATLTPRELAKRSWWSGPEFYVVVDDYDLVASPSGNPLLPLVDLLAQGRDLGLHVILSRRVGGMARGGFEPLLGRLRELRQPGLILSGDPSEGPLINNLRASPQPPGRGVLVRRKQRPVLIQTAAGPPPEE</sequence>
<dbReference type="Gene3D" id="3.40.50.300">
    <property type="entry name" value="P-loop containing nucleotide triphosphate hydrolases"/>
    <property type="match status" value="4"/>
</dbReference>
<feature type="binding site" evidence="9">
    <location>
        <begin position="788"/>
        <end position="795"/>
    </location>
    <ligand>
        <name>ATP</name>
        <dbReference type="ChEBI" id="CHEBI:30616"/>
    </ligand>
</feature>
<keyword evidence="13" id="KW-1185">Reference proteome</keyword>
<protein>
    <submittedName>
        <fullName evidence="12">Type VII secretion protein EccC</fullName>
    </submittedName>
</protein>
<dbReference type="NCBIfam" id="TIGR03924">
    <property type="entry name" value="T7SS_EccC_a"/>
    <property type="match status" value="1"/>
</dbReference>
<evidence type="ECO:0000256" key="6">
    <source>
        <dbReference type="ARBA" id="ARBA00022840"/>
    </source>
</evidence>
<evidence type="ECO:0000256" key="2">
    <source>
        <dbReference type="ARBA" id="ARBA00022475"/>
    </source>
</evidence>
<dbReference type="InterPro" id="IPR050206">
    <property type="entry name" value="FtsK/SpoIIIE/SftA"/>
</dbReference>
<dbReference type="PANTHER" id="PTHR22683">
    <property type="entry name" value="SPORULATION PROTEIN RELATED"/>
    <property type="match status" value="1"/>
</dbReference>
<dbReference type="PROSITE" id="PS50901">
    <property type="entry name" value="FTSK"/>
    <property type="match status" value="3"/>
</dbReference>
<feature type="domain" description="FtsK" evidence="11">
    <location>
        <begin position="769"/>
        <end position="959"/>
    </location>
</feature>
<dbReference type="InterPro" id="IPR023836">
    <property type="entry name" value="EccCa-like_Actinobacteria"/>
</dbReference>
<dbReference type="InterPro" id="IPR002543">
    <property type="entry name" value="FtsK_dom"/>
</dbReference>
<comment type="subcellular location">
    <subcellularLocation>
        <location evidence="1">Cell membrane</location>
        <topology evidence="1">Multi-pass membrane protein</topology>
    </subcellularLocation>
</comment>
<comment type="caution">
    <text evidence="12">The sequence shown here is derived from an EMBL/GenBank/DDBJ whole genome shotgun (WGS) entry which is preliminary data.</text>
</comment>
<proteinExistence type="predicted"/>
<evidence type="ECO:0000259" key="11">
    <source>
        <dbReference type="PROSITE" id="PS50901"/>
    </source>
</evidence>
<evidence type="ECO:0000256" key="1">
    <source>
        <dbReference type="ARBA" id="ARBA00004651"/>
    </source>
</evidence>
<evidence type="ECO:0000256" key="7">
    <source>
        <dbReference type="ARBA" id="ARBA00022989"/>
    </source>
</evidence>
<evidence type="ECO:0000256" key="8">
    <source>
        <dbReference type="ARBA" id="ARBA00023136"/>
    </source>
</evidence>
<feature type="binding site" evidence="9">
    <location>
        <begin position="1064"/>
        <end position="1071"/>
    </location>
    <ligand>
        <name>ATP</name>
        <dbReference type="ChEBI" id="CHEBI:30616"/>
    </ligand>
</feature>
<keyword evidence="5 9" id="KW-0547">Nucleotide-binding</keyword>
<name>A0ABP8Q7X0_9ACTN</name>
<feature type="binding site" evidence="9">
    <location>
        <begin position="440"/>
        <end position="447"/>
    </location>
    <ligand>
        <name>ATP</name>
        <dbReference type="ChEBI" id="CHEBI:30616"/>
    </ligand>
</feature>
<evidence type="ECO:0000313" key="12">
    <source>
        <dbReference type="EMBL" id="GAA4497604.1"/>
    </source>
</evidence>
<feature type="domain" description="FtsK" evidence="11">
    <location>
        <begin position="1046"/>
        <end position="1228"/>
    </location>
</feature>
<dbReference type="NCBIfam" id="TIGR03925">
    <property type="entry name" value="T7SS_EccC_b"/>
    <property type="match status" value="1"/>
</dbReference>
<dbReference type="Pfam" id="PF01580">
    <property type="entry name" value="FtsK_SpoIIIE"/>
    <property type="match status" value="2"/>
</dbReference>
<reference evidence="13" key="1">
    <citation type="journal article" date="2019" name="Int. J. Syst. Evol. Microbiol.">
        <title>The Global Catalogue of Microorganisms (GCM) 10K type strain sequencing project: providing services to taxonomists for standard genome sequencing and annotation.</title>
        <authorList>
            <consortium name="The Broad Institute Genomics Platform"/>
            <consortium name="The Broad Institute Genome Sequencing Center for Infectious Disease"/>
            <person name="Wu L."/>
            <person name="Ma J."/>
        </authorList>
    </citation>
    <scope>NUCLEOTIDE SEQUENCE [LARGE SCALE GENOMIC DNA]</scope>
    <source>
        <strain evidence="13">JCM 17933</strain>
    </source>
</reference>
<feature type="domain" description="FtsK" evidence="11">
    <location>
        <begin position="417"/>
        <end position="620"/>
    </location>
</feature>